<sequence length="108" mass="12361">MNIEQAVLDSLRILPNEKQQEVLDFVEFLVQKSGQLKQVTNKASDATVSSTIGEEQQLSLQEIARLPVEERHKLLAPYIDSTVEDFFKHPELTEFSVLDGEDWENDDD</sequence>
<reference evidence="2 3" key="1">
    <citation type="submission" date="2017-08" db="EMBL/GenBank/DDBJ databases">
        <title>Genomes of Fischerella (Mastigocladus) sp. strains.</title>
        <authorList>
            <person name="Miller S.R."/>
        </authorList>
    </citation>
    <scope>NUCLEOTIDE SEQUENCE [LARGE SCALE GENOMIC DNA]</scope>
    <source>
        <strain evidence="2 3">CCMEE 5323</strain>
    </source>
</reference>
<feature type="domain" description="DUF2281" evidence="1">
    <location>
        <begin position="11"/>
        <end position="39"/>
    </location>
</feature>
<dbReference type="AlphaFoldDB" id="A0A2N6K5J8"/>
<accession>A0A2N6K5J8</accession>
<dbReference type="InterPro" id="IPR018739">
    <property type="entry name" value="DUF2281"/>
</dbReference>
<evidence type="ECO:0000313" key="3">
    <source>
        <dbReference type="Proteomes" id="UP000235036"/>
    </source>
</evidence>
<dbReference type="Pfam" id="PF10047">
    <property type="entry name" value="DUF2281"/>
    <property type="match status" value="1"/>
</dbReference>
<dbReference type="Proteomes" id="UP000235036">
    <property type="component" value="Unassembled WGS sequence"/>
</dbReference>
<evidence type="ECO:0000313" key="2">
    <source>
        <dbReference type="EMBL" id="PLZ91824.1"/>
    </source>
</evidence>
<name>A0A2N6K5J8_FISMU</name>
<protein>
    <submittedName>
        <fullName evidence="2">DUF2281 domain-containing protein</fullName>
    </submittedName>
</protein>
<keyword evidence="3" id="KW-1185">Reference proteome</keyword>
<gene>
    <name evidence="2" type="ORF">CEN44_07585</name>
</gene>
<dbReference type="RefSeq" id="WP_016865048.1">
    <property type="nucleotide sequence ID" value="NZ_CAWNVR010000236.1"/>
</dbReference>
<evidence type="ECO:0000259" key="1">
    <source>
        <dbReference type="Pfam" id="PF10047"/>
    </source>
</evidence>
<comment type="caution">
    <text evidence="2">The sequence shown here is derived from an EMBL/GenBank/DDBJ whole genome shotgun (WGS) entry which is preliminary data.</text>
</comment>
<organism evidence="2 3">
    <name type="scientific">Fischerella muscicola CCMEE 5323</name>
    <dbReference type="NCBI Taxonomy" id="2019572"/>
    <lineage>
        <taxon>Bacteria</taxon>
        <taxon>Bacillati</taxon>
        <taxon>Cyanobacteriota</taxon>
        <taxon>Cyanophyceae</taxon>
        <taxon>Nostocales</taxon>
        <taxon>Hapalosiphonaceae</taxon>
        <taxon>Fischerella</taxon>
    </lineage>
</organism>
<dbReference type="EMBL" id="NRQW01000153">
    <property type="protein sequence ID" value="PLZ91824.1"/>
    <property type="molecule type" value="Genomic_DNA"/>
</dbReference>
<proteinExistence type="predicted"/>